<reference evidence="1 2" key="1">
    <citation type="submission" date="2024-05" db="EMBL/GenBank/DDBJ databases">
        <authorList>
            <person name="Wallberg A."/>
        </authorList>
    </citation>
    <scope>NUCLEOTIDE SEQUENCE [LARGE SCALE GENOMIC DNA]</scope>
</reference>
<name>A0AAV2RVE9_MEGNR</name>
<accession>A0AAV2RVE9</accession>
<comment type="caution">
    <text evidence="1">The sequence shown here is derived from an EMBL/GenBank/DDBJ whole genome shotgun (WGS) entry which is preliminary data.</text>
</comment>
<dbReference type="Proteomes" id="UP001497623">
    <property type="component" value="Unassembled WGS sequence"/>
</dbReference>
<evidence type="ECO:0000313" key="2">
    <source>
        <dbReference type="Proteomes" id="UP001497623"/>
    </source>
</evidence>
<keyword evidence="2" id="KW-1185">Reference proteome</keyword>
<feature type="non-terminal residue" evidence="1">
    <location>
        <position position="1"/>
    </location>
</feature>
<dbReference type="AlphaFoldDB" id="A0AAV2RVE9"/>
<gene>
    <name evidence="1" type="ORF">MNOR_LOCUS29107</name>
</gene>
<sequence length="107" mass="12593">IDSTLVSVSKSWISDILSFLAIMIEAWPKIESWHNIELACRIFHAFLKNVARLMNGTWLKLNLWHTHSVIKTCINEWVFNIDTSKDLHIGRVKHLIFLLMVILRFFC</sequence>
<dbReference type="EMBL" id="CAXKWB010033184">
    <property type="protein sequence ID" value="CAL4142383.1"/>
    <property type="molecule type" value="Genomic_DNA"/>
</dbReference>
<proteinExistence type="predicted"/>
<protein>
    <submittedName>
        <fullName evidence="1">Uncharacterized protein</fullName>
    </submittedName>
</protein>
<organism evidence="1 2">
    <name type="scientific">Meganyctiphanes norvegica</name>
    <name type="common">Northern krill</name>
    <name type="synonym">Thysanopoda norvegica</name>
    <dbReference type="NCBI Taxonomy" id="48144"/>
    <lineage>
        <taxon>Eukaryota</taxon>
        <taxon>Metazoa</taxon>
        <taxon>Ecdysozoa</taxon>
        <taxon>Arthropoda</taxon>
        <taxon>Crustacea</taxon>
        <taxon>Multicrustacea</taxon>
        <taxon>Malacostraca</taxon>
        <taxon>Eumalacostraca</taxon>
        <taxon>Eucarida</taxon>
        <taxon>Euphausiacea</taxon>
        <taxon>Euphausiidae</taxon>
        <taxon>Meganyctiphanes</taxon>
    </lineage>
</organism>
<evidence type="ECO:0000313" key="1">
    <source>
        <dbReference type="EMBL" id="CAL4142383.1"/>
    </source>
</evidence>